<dbReference type="InterPro" id="IPR002347">
    <property type="entry name" value="SDR_fam"/>
</dbReference>
<organism evidence="4 5">
    <name type="scientific">Dactylonectria estremocensis</name>
    <dbReference type="NCBI Taxonomy" id="1079267"/>
    <lineage>
        <taxon>Eukaryota</taxon>
        <taxon>Fungi</taxon>
        <taxon>Dikarya</taxon>
        <taxon>Ascomycota</taxon>
        <taxon>Pezizomycotina</taxon>
        <taxon>Sordariomycetes</taxon>
        <taxon>Hypocreomycetidae</taxon>
        <taxon>Hypocreales</taxon>
        <taxon>Nectriaceae</taxon>
        <taxon>Dactylonectria</taxon>
    </lineage>
</organism>
<comment type="similarity">
    <text evidence="1">Belongs to the short-chain dehydrogenases/reductases (SDR) family.</text>
</comment>
<name>A0A9P9E958_9HYPO</name>
<comment type="caution">
    <text evidence="4">The sequence shown here is derived from an EMBL/GenBank/DDBJ whole genome shotgun (WGS) entry which is preliminary data.</text>
</comment>
<dbReference type="PANTHER" id="PTHR24320">
    <property type="entry name" value="RETINOL DEHYDROGENASE"/>
    <property type="match status" value="1"/>
</dbReference>
<evidence type="ECO:0000313" key="5">
    <source>
        <dbReference type="Proteomes" id="UP000717696"/>
    </source>
</evidence>
<keyword evidence="2" id="KW-0521">NADP</keyword>
<reference evidence="4" key="1">
    <citation type="journal article" date="2021" name="Nat. Commun.">
        <title>Genetic determinants of endophytism in the Arabidopsis root mycobiome.</title>
        <authorList>
            <person name="Mesny F."/>
            <person name="Miyauchi S."/>
            <person name="Thiergart T."/>
            <person name="Pickel B."/>
            <person name="Atanasova L."/>
            <person name="Karlsson M."/>
            <person name="Huettel B."/>
            <person name="Barry K.W."/>
            <person name="Haridas S."/>
            <person name="Chen C."/>
            <person name="Bauer D."/>
            <person name="Andreopoulos W."/>
            <person name="Pangilinan J."/>
            <person name="LaButti K."/>
            <person name="Riley R."/>
            <person name="Lipzen A."/>
            <person name="Clum A."/>
            <person name="Drula E."/>
            <person name="Henrissat B."/>
            <person name="Kohler A."/>
            <person name="Grigoriev I.V."/>
            <person name="Martin F.M."/>
            <person name="Hacquard S."/>
        </authorList>
    </citation>
    <scope>NUCLEOTIDE SEQUENCE</scope>
    <source>
        <strain evidence="4">MPI-CAGE-AT-0021</strain>
    </source>
</reference>
<dbReference type="GO" id="GO:0016491">
    <property type="term" value="F:oxidoreductase activity"/>
    <property type="evidence" value="ECO:0007669"/>
    <property type="project" value="UniProtKB-KW"/>
</dbReference>
<dbReference type="InterPro" id="IPR036291">
    <property type="entry name" value="NAD(P)-bd_dom_sf"/>
</dbReference>
<dbReference type="Proteomes" id="UP000717696">
    <property type="component" value="Unassembled WGS sequence"/>
</dbReference>
<dbReference type="Gene3D" id="3.40.50.720">
    <property type="entry name" value="NAD(P)-binding Rossmann-like Domain"/>
    <property type="match status" value="1"/>
</dbReference>
<proteinExistence type="inferred from homology"/>
<dbReference type="SUPFAM" id="SSF51735">
    <property type="entry name" value="NAD(P)-binding Rossmann-fold domains"/>
    <property type="match status" value="1"/>
</dbReference>
<evidence type="ECO:0008006" key="6">
    <source>
        <dbReference type="Google" id="ProtNLM"/>
    </source>
</evidence>
<gene>
    <name evidence="4" type="ORF">B0J13DRAFT_597707</name>
</gene>
<evidence type="ECO:0000313" key="4">
    <source>
        <dbReference type="EMBL" id="KAH7133102.1"/>
    </source>
</evidence>
<evidence type="ECO:0000256" key="2">
    <source>
        <dbReference type="ARBA" id="ARBA00022857"/>
    </source>
</evidence>
<dbReference type="Pfam" id="PF00106">
    <property type="entry name" value="adh_short"/>
    <property type="match status" value="1"/>
</dbReference>
<dbReference type="AlphaFoldDB" id="A0A9P9E958"/>
<keyword evidence="5" id="KW-1185">Reference proteome</keyword>
<dbReference type="OrthoDB" id="191139at2759"/>
<dbReference type="EMBL" id="JAGMUU010000018">
    <property type="protein sequence ID" value="KAH7133102.1"/>
    <property type="molecule type" value="Genomic_DNA"/>
</dbReference>
<sequence length="312" mass="34008">MSCASGFDPDRDVPSLAGKVILITGGNIGLGRESALALSKHNPSELWIAARDSQKADATIANIQEETPNVSVHFLELDLSSFDSIKKAAGTFLARASRLDILILNAGIMAVPYGLTNEGYEMHFGVNHVGHALFLKHLTPLLIDTSTHQSSASEVRVVILSSIAHRYTVSSGIDFDLVKTQGEGMYTTTLYGQSKLANAVYARELARRFPQFTTVSVHPGVVKTDLHSSMGKTVLLRLFQAFIVPFIGLTPREGAKTQLWAASAKMVLSGEYYEPVGVTGKGSDFSKSEELGKKLWEWTEKELHGHSSRYVQ</sequence>
<dbReference type="PANTHER" id="PTHR24320:SF282">
    <property type="entry name" value="WW DOMAIN-CONTAINING OXIDOREDUCTASE"/>
    <property type="match status" value="1"/>
</dbReference>
<protein>
    <recommendedName>
        <fullName evidence="6">NAD(P)-binding protein</fullName>
    </recommendedName>
</protein>
<keyword evidence="3" id="KW-0560">Oxidoreductase</keyword>
<dbReference type="PRINTS" id="PR00081">
    <property type="entry name" value="GDHRDH"/>
</dbReference>
<evidence type="ECO:0000256" key="3">
    <source>
        <dbReference type="ARBA" id="ARBA00023002"/>
    </source>
</evidence>
<evidence type="ECO:0000256" key="1">
    <source>
        <dbReference type="ARBA" id="ARBA00006484"/>
    </source>
</evidence>
<accession>A0A9P9E958</accession>